<protein>
    <submittedName>
        <fullName evidence="1">Uncharacterized protein</fullName>
    </submittedName>
</protein>
<gene>
    <name evidence="1" type="ORF">PILCRDRAFT_711973</name>
</gene>
<dbReference type="AlphaFoldDB" id="A0A0C3AJV3"/>
<reference evidence="2" key="2">
    <citation type="submission" date="2015-01" db="EMBL/GenBank/DDBJ databases">
        <title>Evolutionary Origins and Diversification of the Mycorrhizal Mutualists.</title>
        <authorList>
            <consortium name="DOE Joint Genome Institute"/>
            <consortium name="Mycorrhizal Genomics Consortium"/>
            <person name="Kohler A."/>
            <person name="Kuo A."/>
            <person name="Nagy L.G."/>
            <person name="Floudas D."/>
            <person name="Copeland A."/>
            <person name="Barry K.W."/>
            <person name="Cichocki N."/>
            <person name="Veneault-Fourrey C."/>
            <person name="LaButti K."/>
            <person name="Lindquist E.A."/>
            <person name="Lipzen A."/>
            <person name="Lundell T."/>
            <person name="Morin E."/>
            <person name="Murat C."/>
            <person name="Riley R."/>
            <person name="Ohm R."/>
            <person name="Sun H."/>
            <person name="Tunlid A."/>
            <person name="Henrissat B."/>
            <person name="Grigoriev I.V."/>
            <person name="Hibbett D.S."/>
            <person name="Martin F."/>
        </authorList>
    </citation>
    <scope>NUCLEOTIDE SEQUENCE [LARGE SCALE GENOMIC DNA]</scope>
    <source>
        <strain evidence="2">F 1598</strain>
    </source>
</reference>
<keyword evidence="2" id="KW-1185">Reference proteome</keyword>
<name>A0A0C3AJV3_PILCF</name>
<proteinExistence type="predicted"/>
<sequence>MICAPEASCLIKSKDPRLRIDAYAVADSAAVTVTTRSYLLCLYQSWRMVAYSTSETDKDEHGNGKLSCTCSTESTLGWSSESHIIMNP</sequence>
<dbReference type="Proteomes" id="UP000054166">
    <property type="component" value="Unassembled WGS sequence"/>
</dbReference>
<dbReference type="InParanoid" id="A0A0C3AJV3"/>
<dbReference type="EMBL" id="KN833066">
    <property type="protein sequence ID" value="KIM74098.1"/>
    <property type="molecule type" value="Genomic_DNA"/>
</dbReference>
<reference evidence="1 2" key="1">
    <citation type="submission" date="2014-04" db="EMBL/GenBank/DDBJ databases">
        <authorList>
            <consortium name="DOE Joint Genome Institute"/>
            <person name="Kuo A."/>
            <person name="Tarkka M."/>
            <person name="Buscot F."/>
            <person name="Kohler A."/>
            <person name="Nagy L.G."/>
            <person name="Floudas D."/>
            <person name="Copeland A."/>
            <person name="Barry K.W."/>
            <person name="Cichocki N."/>
            <person name="Veneault-Fourrey C."/>
            <person name="LaButti K."/>
            <person name="Lindquist E.A."/>
            <person name="Lipzen A."/>
            <person name="Lundell T."/>
            <person name="Morin E."/>
            <person name="Murat C."/>
            <person name="Sun H."/>
            <person name="Tunlid A."/>
            <person name="Henrissat B."/>
            <person name="Grigoriev I.V."/>
            <person name="Hibbett D.S."/>
            <person name="Martin F."/>
            <person name="Nordberg H.P."/>
            <person name="Cantor M.N."/>
            <person name="Hua S.X."/>
        </authorList>
    </citation>
    <scope>NUCLEOTIDE SEQUENCE [LARGE SCALE GENOMIC DNA]</scope>
    <source>
        <strain evidence="1 2">F 1598</strain>
    </source>
</reference>
<evidence type="ECO:0000313" key="1">
    <source>
        <dbReference type="EMBL" id="KIM74098.1"/>
    </source>
</evidence>
<organism evidence="1 2">
    <name type="scientific">Piloderma croceum (strain F 1598)</name>
    <dbReference type="NCBI Taxonomy" id="765440"/>
    <lineage>
        <taxon>Eukaryota</taxon>
        <taxon>Fungi</taxon>
        <taxon>Dikarya</taxon>
        <taxon>Basidiomycota</taxon>
        <taxon>Agaricomycotina</taxon>
        <taxon>Agaricomycetes</taxon>
        <taxon>Agaricomycetidae</taxon>
        <taxon>Atheliales</taxon>
        <taxon>Atheliaceae</taxon>
        <taxon>Piloderma</taxon>
    </lineage>
</organism>
<evidence type="ECO:0000313" key="2">
    <source>
        <dbReference type="Proteomes" id="UP000054166"/>
    </source>
</evidence>
<dbReference type="HOGENOM" id="CLU_2469909_0_0_1"/>
<accession>A0A0C3AJV3</accession>